<evidence type="ECO:0000259" key="1">
    <source>
        <dbReference type="Pfam" id="PF01425"/>
    </source>
</evidence>
<evidence type="ECO:0000313" key="2">
    <source>
        <dbReference type="Proteomes" id="UP000035642"/>
    </source>
</evidence>
<dbReference type="InterPro" id="IPR052096">
    <property type="entry name" value="Endocannabinoid_amidase"/>
</dbReference>
<sequence length="458" mass="50662">LKTFILSRLDHNFCNLCAHISGTGYDCCIGLAKFLDEPKVEECSVVTHLRNLEAIPFVITNVPQALLSFVCSNSVYGTTVNPRDVTRTPGGSSGGEGALFAAGGTPFGTESDLAGSLRIPAAFCGFITLKPTQDRLVVTNTDPGIPGRSRYGLSFGFFTNTVTEQVELLKLFLGNSSYRQLKSNVVLQSVRQTGRLRIGYFDNDGFCPPVPCVRRGVLETVERLKREGHDLVPFTVPNVDEMVQLLYKLLMPDGGHYIRALYENDVIDPYMKDFVMLLKVPRSVRWLASFVLRPISPQLSAVCSAFISNLDDLRYTNERCDVYKKEFIAYWKSLELDALICPSFPVPAVPHRFPSKMSIAATYTALFNLLDFPAGVVPVGKVAAKDDKDLVNESTYPVGHNVVLRIIRDSSINSVGLPLSVQIVTLPFEEEKCLRIMREVEGVWSDDCPSKEGTPSEN</sequence>
<dbReference type="GO" id="GO:0009062">
    <property type="term" value="P:fatty acid catabolic process"/>
    <property type="evidence" value="ECO:0007669"/>
    <property type="project" value="TreeGrafter"/>
</dbReference>
<dbReference type="Pfam" id="PF01425">
    <property type="entry name" value="Amidase"/>
    <property type="match status" value="1"/>
</dbReference>
<dbReference type="STRING" id="6313.A0A158P7F0"/>
<dbReference type="SUPFAM" id="SSF75304">
    <property type="entry name" value="Amidase signature (AS) enzymes"/>
    <property type="match status" value="1"/>
</dbReference>
<name>A0A158P7F0_ANGCA</name>
<dbReference type="InterPro" id="IPR036928">
    <property type="entry name" value="AS_sf"/>
</dbReference>
<reference evidence="2" key="1">
    <citation type="submission" date="2012-09" db="EMBL/GenBank/DDBJ databases">
        <authorList>
            <person name="Martin A.A."/>
        </authorList>
    </citation>
    <scope>NUCLEOTIDE SEQUENCE</scope>
</reference>
<dbReference type="GO" id="GO:0017064">
    <property type="term" value="F:fatty acid amide hydrolase activity"/>
    <property type="evidence" value="ECO:0007669"/>
    <property type="project" value="TreeGrafter"/>
</dbReference>
<dbReference type="Gene3D" id="3.90.1300.10">
    <property type="entry name" value="Amidase signature (AS) domain"/>
    <property type="match status" value="1"/>
</dbReference>
<dbReference type="InterPro" id="IPR023631">
    <property type="entry name" value="Amidase_dom"/>
</dbReference>
<dbReference type="AlphaFoldDB" id="A0A158P7F0"/>
<accession>A0A158P7F0</accession>
<keyword evidence="2" id="KW-1185">Reference proteome</keyword>
<organism evidence="2 3">
    <name type="scientific">Angiostrongylus cantonensis</name>
    <name type="common">Rat lungworm</name>
    <dbReference type="NCBI Taxonomy" id="6313"/>
    <lineage>
        <taxon>Eukaryota</taxon>
        <taxon>Metazoa</taxon>
        <taxon>Ecdysozoa</taxon>
        <taxon>Nematoda</taxon>
        <taxon>Chromadorea</taxon>
        <taxon>Rhabditida</taxon>
        <taxon>Rhabditina</taxon>
        <taxon>Rhabditomorpha</taxon>
        <taxon>Strongyloidea</taxon>
        <taxon>Metastrongylidae</taxon>
        <taxon>Angiostrongylus</taxon>
    </lineage>
</organism>
<dbReference type="GO" id="GO:0004040">
    <property type="term" value="F:amidase activity"/>
    <property type="evidence" value="ECO:0007669"/>
    <property type="project" value="TreeGrafter"/>
</dbReference>
<dbReference type="PANTHER" id="PTHR45847">
    <property type="entry name" value="FATTY ACID AMIDE HYDROLASE"/>
    <property type="match status" value="1"/>
</dbReference>
<proteinExistence type="predicted"/>
<feature type="domain" description="Amidase" evidence="1">
    <location>
        <begin position="20"/>
        <end position="434"/>
    </location>
</feature>
<dbReference type="Proteomes" id="UP000035642">
    <property type="component" value="Unassembled WGS sequence"/>
</dbReference>
<evidence type="ECO:0000313" key="3">
    <source>
        <dbReference type="WBParaSite" id="ACAC_0000235601-mRNA-1"/>
    </source>
</evidence>
<protein>
    <submittedName>
        <fullName evidence="3">Amidase domain-containing protein</fullName>
    </submittedName>
</protein>
<dbReference type="WBParaSite" id="ACAC_0000235601-mRNA-1">
    <property type="protein sequence ID" value="ACAC_0000235601-mRNA-1"/>
    <property type="gene ID" value="ACAC_0000235601"/>
</dbReference>
<dbReference type="PANTHER" id="PTHR45847:SF6">
    <property type="entry name" value="FATTY ACID AMIDE HYDROLASE"/>
    <property type="match status" value="1"/>
</dbReference>
<reference evidence="3" key="2">
    <citation type="submission" date="2016-04" db="UniProtKB">
        <authorList>
            <consortium name="WormBaseParasite"/>
        </authorList>
    </citation>
    <scope>IDENTIFICATION</scope>
</reference>